<evidence type="ECO:0000256" key="6">
    <source>
        <dbReference type="ARBA" id="ARBA00022642"/>
    </source>
</evidence>
<dbReference type="Pfam" id="PF01729">
    <property type="entry name" value="QRPTase_C"/>
    <property type="match status" value="1"/>
</dbReference>
<evidence type="ECO:0000256" key="2">
    <source>
        <dbReference type="ARBA" id="ARBA00004893"/>
    </source>
</evidence>
<dbReference type="NCBIfam" id="TIGR00078">
    <property type="entry name" value="nadC"/>
    <property type="match status" value="1"/>
</dbReference>
<evidence type="ECO:0000256" key="8">
    <source>
        <dbReference type="ARBA" id="ARBA00022679"/>
    </source>
</evidence>
<dbReference type="InterPro" id="IPR027277">
    <property type="entry name" value="NadC/ModD"/>
</dbReference>
<comment type="catalytic activity">
    <reaction evidence="10">
        <text>nicotinate beta-D-ribonucleotide + CO2 + diphosphate = quinolinate + 5-phospho-alpha-D-ribose 1-diphosphate + 2 H(+)</text>
        <dbReference type="Rhea" id="RHEA:12733"/>
        <dbReference type="ChEBI" id="CHEBI:15378"/>
        <dbReference type="ChEBI" id="CHEBI:16526"/>
        <dbReference type="ChEBI" id="CHEBI:29959"/>
        <dbReference type="ChEBI" id="CHEBI:33019"/>
        <dbReference type="ChEBI" id="CHEBI:57502"/>
        <dbReference type="ChEBI" id="CHEBI:58017"/>
        <dbReference type="EC" id="2.4.2.19"/>
    </reaction>
</comment>
<evidence type="ECO:0000256" key="12">
    <source>
        <dbReference type="PIRNR" id="PIRNR006250"/>
    </source>
</evidence>
<comment type="function">
    <text evidence="1">Involved in the catabolism of quinolinic acid (QA).</text>
</comment>
<dbReference type="PANTHER" id="PTHR32179">
    <property type="entry name" value="NICOTINATE-NUCLEOTIDE PYROPHOSPHORYLASE [CARBOXYLATING]"/>
    <property type="match status" value="1"/>
</dbReference>
<evidence type="ECO:0000256" key="11">
    <source>
        <dbReference type="ARBA" id="ARBA00069173"/>
    </source>
</evidence>
<dbReference type="PIRSF" id="PIRSF006250">
    <property type="entry name" value="NadC_ModD"/>
    <property type="match status" value="1"/>
</dbReference>
<comment type="pathway">
    <text evidence="2">Cofactor biosynthesis; NAD(+) biosynthesis; nicotinate D-ribonucleotide from quinolinate: step 1/1.</text>
</comment>
<dbReference type="InterPro" id="IPR037128">
    <property type="entry name" value="Quinolinate_PRibosylTase_N_sf"/>
</dbReference>
<evidence type="ECO:0000256" key="5">
    <source>
        <dbReference type="ARBA" id="ARBA00011944"/>
    </source>
</evidence>
<evidence type="ECO:0000256" key="7">
    <source>
        <dbReference type="ARBA" id="ARBA00022676"/>
    </source>
</evidence>
<dbReference type="GO" id="GO:0009435">
    <property type="term" value="P:NAD+ biosynthetic process"/>
    <property type="evidence" value="ECO:0007669"/>
    <property type="project" value="InterPro"/>
</dbReference>
<feature type="domain" description="Quinolinate phosphoribosyl transferase N-terminal" evidence="15">
    <location>
        <begin position="27"/>
        <end position="112"/>
    </location>
</feature>
<keyword evidence="6" id="KW-0662">Pyridine nucleotide biosynthesis</keyword>
<feature type="binding site" evidence="13">
    <location>
        <begin position="243"/>
        <end position="245"/>
    </location>
    <ligand>
        <name>substrate</name>
    </ligand>
</feature>
<dbReference type="EMBL" id="DVHK01000005">
    <property type="protein sequence ID" value="HIR66481.1"/>
    <property type="molecule type" value="Genomic_DNA"/>
</dbReference>
<feature type="binding site" evidence="13">
    <location>
        <position position="159"/>
    </location>
    <ligand>
        <name>substrate</name>
    </ligand>
</feature>
<dbReference type="InterPro" id="IPR004393">
    <property type="entry name" value="NadC"/>
</dbReference>
<dbReference type="GO" id="GO:0005737">
    <property type="term" value="C:cytoplasm"/>
    <property type="evidence" value="ECO:0007669"/>
    <property type="project" value="TreeGrafter"/>
</dbReference>
<name>A0A9D1E5C0_9FIRM</name>
<feature type="binding site" evidence="13">
    <location>
        <begin position="264"/>
        <end position="266"/>
    </location>
    <ligand>
        <name>substrate</name>
    </ligand>
</feature>
<sequence length="286" mass="31181">MNDPVTSSVNCDKLIKMALAEDITGEDASTNAVIRGYVRGNVQLICKQKGIICGLNVFARTFLLLDDKTQITFNVKDGDMVEPGQLLGEISGDIRVLLSGERTALNFLQRMSGIATYTRRVANLLKGSKTRLLDTRKTTPNMRIFEKYAVRVGGGYNHRYNLSDGILLKDNHIGAAGSITKAVQMAREYAPFVRKIEVEVENLDMCREALEAGADIIMLDNMTPAQMKEAVALIGGRALTECSGNVTAENIKNIIDTGVDYVSSGALTHSAPILDLSLKNLRPAED</sequence>
<dbReference type="PANTHER" id="PTHR32179:SF3">
    <property type="entry name" value="NICOTINATE-NUCLEOTIDE PYROPHOSPHORYLASE [CARBOXYLATING]"/>
    <property type="match status" value="1"/>
</dbReference>
<dbReference type="FunFam" id="3.20.20.70:FF:000030">
    <property type="entry name" value="Nicotinate-nucleotide pyrophosphorylase, carboxylating"/>
    <property type="match status" value="1"/>
</dbReference>
<evidence type="ECO:0000256" key="4">
    <source>
        <dbReference type="ARBA" id="ARBA00011218"/>
    </source>
</evidence>
<dbReference type="CDD" id="cd01572">
    <property type="entry name" value="QPRTase"/>
    <property type="match status" value="1"/>
</dbReference>
<protein>
    <recommendedName>
        <fullName evidence="11">Probable nicotinate-nucleotide pyrophosphorylase [carboxylating]</fullName>
        <ecNumber evidence="5">2.4.2.19</ecNumber>
    </recommendedName>
    <alternativeName>
        <fullName evidence="9">Quinolinate phosphoribosyltransferase [decarboxylating]</fullName>
    </alternativeName>
</protein>
<dbReference type="GO" id="GO:0004514">
    <property type="term" value="F:nicotinate-nucleotide diphosphorylase (carboxylating) activity"/>
    <property type="evidence" value="ECO:0007669"/>
    <property type="project" value="UniProtKB-EC"/>
</dbReference>
<evidence type="ECO:0000256" key="10">
    <source>
        <dbReference type="ARBA" id="ARBA00047445"/>
    </source>
</evidence>
<keyword evidence="8 12" id="KW-0808">Transferase</keyword>
<dbReference type="SUPFAM" id="SSF51690">
    <property type="entry name" value="Nicotinate/Quinolinate PRTase C-terminal domain-like"/>
    <property type="match status" value="1"/>
</dbReference>
<evidence type="ECO:0000256" key="13">
    <source>
        <dbReference type="PIRSR" id="PIRSR006250-1"/>
    </source>
</evidence>
<organism evidence="16 17">
    <name type="scientific">Candidatus Coproplasma avicola</name>
    <dbReference type="NCBI Taxonomy" id="2840744"/>
    <lineage>
        <taxon>Bacteria</taxon>
        <taxon>Bacillati</taxon>
        <taxon>Bacillota</taxon>
        <taxon>Clostridia</taxon>
        <taxon>Eubacteriales</taxon>
        <taxon>Candidatus Coproplasma</taxon>
    </lineage>
</organism>
<feature type="binding site" evidence="13">
    <location>
        <position position="102"/>
    </location>
    <ligand>
        <name>substrate</name>
    </ligand>
</feature>
<comment type="similarity">
    <text evidence="3 12">Belongs to the NadC/ModD family.</text>
</comment>
<dbReference type="InterPro" id="IPR013785">
    <property type="entry name" value="Aldolase_TIM"/>
</dbReference>
<evidence type="ECO:0000256" key="9">
    <source>
        <dbReference type="ARBA" id="ARBA00033102"/>
    </source>
</evidence>
<dbReference type="FunFam" id="3.90.1170.20:FF:000001">
    <property type="entry name" value="Nicotinate-nucleotide diphosphorylase (Carboxylating)"/>
    <property type="match status" value="1"/>
</dbReference>
<dbReference type="Pfam" id="PF02749">
    <property type="entry name" value="QRPTase_N"/>
    <property type="match status" value="1"/>
</dbReference>
<comment type="subunit">
    <text evidence="4">Hexamer formed by 3 homodimers.</text>
</comment>
<proteinExistence type="inferred from homology"/>
<feature type="domain" description="Quinolinate phosphoribosyl transferase C-terminal" evidence="14">
    <location>
        <begin position="114"/>
        <end position="279"/>
    </location>
</feature>
<dbReference type="SUPFAM" id="SSF54675">
    <property type="entry name" value="Nicotinate/Quinolinate PRTase N-terminal domain-like"/>
    <property type="match status" value="1"/>
</dbReference>
<dbReference type="Gene3D" id="3.20.20.70">
    <property type="entry name" value="Aldolase class I"/>
    <property type="match status" value="1"/>
</dbReference>
<dbReference type="Gene3D" id="3.90.1170.20">
    <property type="entry name" value="Quinolinate phosphoribosyl transferase, N-terminal domain"/>
    <property type="match status" value="1"/>
</dbReference>
<evidence type="ECO:0000313" key="17">
    <source>
        <dbReference type="Proteomes" id="UP000823913"/>
    </source>
</evidence>
<accession>A0A9D1E5C0</accession>
<comment type="caution">
    <text evidence="16">The sequence shown here is derived from an EMBL/GenBank/DDBJ whole genome shotgun (WGS) entry which is preliminary data.</text>
</comment>
<dbReference type="EC" id="2.4.2.19" evidence="5"/>
<keyword evidence="7 12" id="KW-0328">Glycosyltransferase</keyword>
<evidence type="ECO:0000313" key="16">
    <source>
        <dbReference type="EMBL" id="HIR66481.1"/>
    </source>
</evidence>
<dbReference type="InterPro" id="IPR022412">
    <property type="entry name" value="Quinolinate_PRibosylTrfase_N"/>
</dbReference>
<feature type="binding site" evidence="13">
    <location>
        <begin position="135"/>
        <end position="137"/>
    </location>
    <ligand>
        <name>substrate</name>
    </ligand>
</feature>
<dbReference type="AlphaFoldDB" id="A0A9D1E5C0"/>
<dbReference type="GO" id="GO:0034213">
    <property type="term" value="P:quinolinate catabolic process"/>
    <property type="evidence" value="ECO:0007669"/>
    <property type="project" value="TreeGrafter"/>
</dbReference>
<reference evidence="16" key="2">
    <citation type="journal article" date="2021" name="PeerJ">
        <title>Extensive microbial diversity within the chicken gut microbiome revealed by metagenomics and culture.</title>
        <authorList>
            <person name="Gilroy R."/>
            <person name="Ravi A."/>
            <person name="Getino M."/>
            <person name="Pursley I."/>
            <person name="Horton D.L."/>
            <person name="Alikhan N.F."/>
            <person name="Baker D."/>
            <person name="Gharbi K."/>
            <person name="Hall N."/>
            <person name="Watson M."/>
            <person name="Adriaenssens E.M."/>
            <person name="Foster-Nyarko E."/>
            <person name="Jarju S."/>
            <person name="Secka A."/>
            <person name="Antonio M."/>
            <person name="Oren A."/>
            <person name="Chaudhuri R.R."/>
            <person name="La Ragione R."/>
            <person name="Hildebrand F."/>
            <person name="Pallen M.J."/>
        </authorList>
    </citation>
    <scope>NUCLEOTIDE SEQUENCE</scope>
    <source>
        <strain evidence="16">ChiW16-3235</strain>
    </source>
</reference>
<evidence type="ECO:0000256" key="3">
    <source>
        <dbReference type="ARBA" id="ARBA00009400"/>
    </source>
</evidence>
<feature type="binding site" evidence="13">
    <location>
        <position position="220"/>
    </location>
    <ligand>
        <name>substrate</name>
    </ligand>
</feature>
<dbReference type="InterPro" id="IPR002638">
    <property type="entry name" value="Quinolinate_PRibosylTrfase_C"/>
</dbReference>
<feature type="binding site" evidence="13">
    <location>
        <position position="199"/>
    </location>
    <ligand>
        <name>substrate</name>
    </ligand>
</feature>
<dbReference type="InterPro" id="IPR036068">
    <property type="entry name" value="Nicotinate_pribotase-like_C"/>
</dbReference>
<gene>
    <name evidence="16" type="primary">nadC</name>
    <name evidence="16" type="ORF">IAB94_00360</name>
</gene>
<evidence type="ECO:0000259" key="14">
    <source>
        <dbReference type="Pfam" id="PF01729"/>
    </source>
</evidence>
<evidence type="ECO:0000259" key="15">
    <source>
        <dbReference type="Pfam" id="PF02749"/>
    </source>
</evidence>
<evidence type="ECO:0000256" key="1">
    <source>
        <dbReference type="ARBA" id="ARBA00003237"/>
    </source>
</evidence>
<dbReference type="Proteomes" id="UP000823913">
    <property type="component" value="Unassembled WGS sequence"/>
</dbReference>
<feature type="binding site" evidence="13">
    <location>
        <position position="169"/>
    </location>
    <ligand>
        <name>substrate</name>
    </ligand>
</feature>
<reference evidence="16" key="1">
    <citation type="submission" date="2020-10" db="EMBL/GenBank/DDBJ databases">
        <authorList>
            <person name="Gilroy R."/>
        </authorList>
    </citation>
    <scope>NUCLEOTIDE SEQUENCE</scope>
    <source>
        <strain evidence="16">ChiW16-3235</strain>
    </source>
</reference>